<protein>
    <submittedName>
        <fullName evidence="1">Uncharacterized protein</fullName>
    </submittedName>
</protein>
<comment type="caution">
    <text evidence="1">The sequence shown here is derived from an EMBL/GenBank/DDBJ whole genome shotgun (WGS) entry which is preliminary data.</text>
</comment>
<organism evidence="1 2">
    <name type="scientific">Thalassospira profundimaris</name>
    <dbReference type="NCBI Taxonomy" id="502049"/>
    <lineage>
        <taxon>Bacteria</taxon>
        <taxon>Pseudomonadati</taxon>
        <taxon>Pseudomonadota</taxon>
        <taxon>Alphaproteobacteria</taxon>
        <taxon>Rhodospirillales</taxon>
        <taxon>Thalassospiraceae</taxon>
        <taxon>Thalassospira</taxon>
    </lineage>
</organism>
<dbReference type="EMBL" id="JPWF01000004">
    <property type="protein sequence ID" value="RCK37796.1"/>
    <property type="molecule type" value="Genomic_DNA"/>
</dbReference>
<dbReference type="InterPro" id="IPR011042">
    <property type="entry name" value="6-blade_b-propeller_TolB-like"/>
</dbReference>
<dbReference type="Gene3D" id="2.120.10.30">
    <property type="entry name" value="TolB, C-terminal domain"/>
    <property type="match status" value="1"/>
</dbReference>
<reference evidence="1 2" key="1">
    <citation type="submission" date="2014-07" db="EMBL/GenBank/DDBJ databases">
        <title>Draft genome sequence of Thalassospira profundimaris 35.</title>
        <authorList>
            <person name="Lai Q."/>
            <person name="Shao Z."/>
        </authorList>
    </citation>
    <scope>NUCLEOTIDE SEQUENCE [LARGE SCALE GENOMIC DNA]</scope>
    <source>
        <strain evidence="1 2">35</strain>
    </source>
</reference>
<sequence>MTHPAIEEGKVAVITGGASDIPNDAQMLYSELSGEVRELRGDRSHFANGTALDAAGGLLMCEHGTRSAWLF</sequence>
<evidence type="ECO:0000313" key="1">
    <source>
        <dbReference type="EMBL" id="RCK37796.1"/>
    </source>
</evidence>
<proteinExistence type="predicted"/>
<dbReference type="RefSeq" id="WP_147250723.1">
    <property type="nucleotide sequence ID" value="NZ_JPWF01000004.1"/>
</dbReference>
<dbReference type="Proteomes" id="UP000253226">
    <property type="component" value="Unassembled WGS sequence"/>
</dbReference>
<name>A0A367W8M5_9PROT</name>
<gene>
    <name evidence="1" type="ORF">TH19_07080</name>
</gene>
<evidence type="ECO:0000313" key="2">
    <source>
        <dbReference type="Proteomes" id="UP000253226"/>
    </source>
</evidence>
<dbReference type="AlphaFoldDB" id="A0A367W8M5"/>
<accession>A0A367W8M5</accession>